<evidence type="ECO:0000259" key="11">
    <source>
        <dbReference type="Pfam" id="PF20645"/>
    </source>
</evidence>
<gene>
    <name evidence="12" type="ORF">Syun_009068</name>
</gene>
<keyword evidence="4" id="KW-0863">Zinc-finger</keyword>
<comment type="subcellular location">
    <subcellularLocation>
        <location evidence="1">Nucleus</location>
        <location evidence="1">Nucleolus</location>
    </subcellularLocation>
</comment>
<evidence type="ECO:0000256" key="5">
    <source>
        <dbReference type="ARBA" id="ARBA00022833"/>
    </source>
</evidence>
<keyword evidence="7" id="KW-0238">DNA-binding</keyword>
<dbReference type="GO" id="GO:0042790">
    <property type="term" value="P:nucleolar large rRNA transcription by RNA polymerase I"/>
    <property type="evidence" value="ECO:0007669"/>
    <property type="project" value="TreeGrafter"/>
</dbReference>
<evidence type="ECO:0000256" key="2">
    <source>
        <dbReference type="ARBA" id="ARBA00006899"/>
    </source>
</evidence>
<dbReference type="AlphaFoldDB" id="A0AAP0PQA4"/>
<dbReference type="GO" id="GO:0008270">
    <property type="term" value="F:zinc ion binding"/>
    <property type="evidence" value="ECO:0007669"/>
    <property type="project" value="UniProtKB-KW"/>
</dbReference>
<dbReference type="Pfam" id="PF20645">
    <property type="entry name" value="Rrn7_cyclin_C"/>
    <property type="match status" value="1"/>
</dbReference>
<feature type="region of interest" description="Disordered" evidence="10">
    <location>
        <begin position="517"/>
        <end position="553"/>
    </location>
</feature>
<feature type="domain" description="Rrn7/TAF1B C-terminal cyclin" evidence="11">
    <location>
        <begin position="282"/>
        <end position="380"/>
    </location>
</feature>
<keyword evidence="9" id="KW-0539">Nucleus</keyword>
<keyword evidence="6" id="KW-0805">Transcription regulation</keyword>
<keyword evidence="8" id="KW-0804">Transcription</keyword>
<comment type="caution">
    <text evidence="12">The sequence shown here is derived from an EMBL/GenBank/DDBJ whole genome shotgun (WGS) entry which is preliminary data.</text>
</comment>
<evidence type="ECO:0000256" key="4">
    <source>
        <dbReference type="ARBA" id="ARBA00022771"/>
    </source>
</evidence>
<organism evidence="12 13">
    <name type="scientific">Stephania yunnanensis</name>
    <dbReference type="NCBI Taxonomy" id="152371"/>
    <lineage>
        <taxon>Eukaryota</taxon>
        <taxon>Viridiplantae</taxon>
        <taxon>Streptophyta</taxon>
        <taxon>Embryophyta</taxon>
        <taxon>Tracheophyta</taxon>
        <taxon>Spermatophyta</taxon>
        <taxon>Magnoliopsida</taxon>
        <taxon>Ranunculales</taxon>
        <taxon>Menispermaceae</taxon>
        <taxon>Menispermoideae</taxon>
        <taxon>Cissampelideae</taxon>
        <taxon>Stephania</taxon>
    </lineage>
</organism>
<evidence type="ECO:0000256" key="9">
    <source>
        <dbReference type="ARBA" id="ARBA00023242"/>
    </source>
</evidence>
<keyword evidence="5" id="KW-0862">Zinc</keyword>
<evidence type="ECO:0000256" key="10">
    <source>
        <dbReference type="SAM" id="MobiDB-lite"/>
    </source>
</evidence>
<proteinExistence type="inferred from homology"/>
<dbReference type="GO" id="GO:0001164">
    <property type="term" value="F:RNA polymerase I core promoter sequence-specific DNA binding"/>
    <property type="evidence" value="ECO:0007669"/>
    <property type="project" value="InterPro"/>
</dbReference>
<evidence type="ECO:0000313" key="13">
    <source>
        <dbReference type="Proteomes" id="UP001420932"/>
    </source>
</evidence>
<feature type="region of interest" description="Disordered" evidence="10">
    <location>
        <begin position="67"/>
        <end position="87"/>
    </location>
</feature>
<evidence type="ECO:0000256" key="6">
    <source>
        <dbReference type="ARBA" id="ARBA00023015"/>
    </source>
</evidence>
<keyword evidence="3" id="KW-0479">Metal-binding</keyword>
<dbReference type="InterPro" id="IPR048538">
    <property type="entry name" value="Rrn7_cyclin_C"/>
</dbReference>
<feature type="compositionally biased region" description="Polar residues" evidence="10">
    <location>
        <begin position="540"/>
        <end position="553"/>
    </location>
</feature>
<evidence type="ECO:0000256" key="1">
    <source>
        <dbReference type="ARBA" id="ARBA00004604"/>
    </source>
</evidence>
<dbReference type="Proteomes" id="UP001420932">
    <property type="component" value="Unassembled WGS sequence"/>
</dbReference>
<dbReference type="PANTHER" id="PTHR31576:SF2">
    <property type="entry name" value="TATA BOX-BINDING PROTEIN-ASSOCIATED FACTOR RNA POLYMERASE I SUBUNIT B"/>
    <property type="match status" value="1"/>
</dbReference>
<dbReference type="GO" id="GO:0070860">
    <property type="term" value="C:RNA polymerase I core factor complex"/>
    <property type="evidence" value="ECO:0007669"/>
    <property type="project" value="InterPro"/>
</dbReference>
<sequence length="747" mass="83669">MSNLVCVCGSTDISVDAGFYYCDHCGAQLEDIVDTGVDAEDLEGGALYSQTHRRAAAFSTVKSEPLTLLSQPSPKTPQPAHADAPSEPQDFGAAAGISVGDLTAEDYSWEIRVRYAMGIQLMIEYQCEALVEKFRVSPLICGLAGAFWMRYLAATRVFGDEWANVIFEESEVQKEGVEKVSKIRAKYSAEPHNIHGQRAVVMWFRSLRKKIPPSTSLGIAFLACHVAREAILPTDILKWSLEGKLPYLTAFINIDKTFGGPSRACPFSSSFMFRPFRVIGSKELVSLAGSIAQCIGLELPPVNVYAITLRYLKQLSLPVQKILPHAIRIYRWSMAPDLWISANPHRLQPHVCVMSIVIVAIRILYNINGFGKWEKSLSNSSNGLRKENMVDKKFSSGNLNGRRETADTGKSFESDTMKLLCDLKSTYEKMHDTPEYSKNLYTYLKYCDDVIFAGLTSRLEDNTEEKIKEELWKFYENKMDKAGTVCGGSSSEKRTRENCFRTPSLGNKKCRKDVASASLSHETHSMRNLDGGGRSRSISEEQNQGIGESNSAENLKDEAIKHMVLDMEENGFYYIPPRVNIKRLDYLHYVRKNDAGSRDYVAHADYYILLRACALVVQVDVQKMHAAVLNFEKRLAWTESLIDRTLQMKPPEPSSNSSEHKEPDCPAQYMDDSWIFDMEAAIIVVLADESVAPVAVATSLGTFVPQPTIQNRSPCRFWSCSASLIVGKMSSLLPYMDHHDIFLLSQT</sequence>
<evidence type="ECO:0000256" key="8">
    <source>
        <dbReference type="ARBA" id="ARBA00023163"/>
    </source>
</evidence>
<dbReference type="PANTHER" id="PTHR31576">
    <property type="entry name" value="TATA BOX-BINDING PROTEIN-ASSOCIATED FACTOR RNA POLYMERASE I SUBUNIT B"/>
    <property type="match status" value="1"/>
</dbReference>
<protein>
    <recommendedName>
        <fullName evidence="11">Rrn7/TAF1B C-terminal cyclin domain-containing protein</fullName>
    </recommendedName>
</protein>
<comment type="similarity">
    <text evidence="2">Belongs to the RRN7/TAF1B family.</text>
</comment>
<name>A0AAP0PQA4_9MAGN</name>
<reference evidence="12 13" key="1">
    <citation type="submission" date="2024-01" db="EMBL/GenBank/DDBJ databases">
        <title>Genome assemblies of Stephania.</title>
        <authorList>
            <person name="Yang L."/>
        </authorList>
    </citation>
    <scope>NUCLEOTIDE SEQUENCE [LARGE SCALE GENOMIC DNA]</scope>
    <source>
        <strain evidence="12">YNDBR</strain>
        <tissue evidence="12">Leaf</tissue>
    </source>
</reference>
<evidence type="ECO:0000256" key="3">
    <source>
        <dbReference type="ARBA" id="ARBA00022723"/>
    </source>
</evidence>
<evidence type="ECO:0000256" key="7">
    <source>
        <dbReference type="ARBA" id="ARBA00023125"/>
    </source>
</evidence>
<dbReference type="InterPro" id="IPR033599">
    <property type="entry name" value="TAF1B/Rrn7"/>
</dbReference>
<evidence type="ECO:0000313" key="12">
    <source>
        <dbReference type="EMBL" id="KAK9150759.1"/>
    </source>
</evidence>
<keyword evidence="13" id="KW-1185">Reference proteome</keyword>
<dbReference type="EMBL" id="JBBNAF010000004">
    <property type="protein sequence ID" value="KAK9150759.1"/>
    <property type="molecule type" value="Genomic_DNA"/>
</dbReference>
<accession>A0AAP0PQA4</accession>